<evidence type="ECO:0000313" key="2">
    <source>
        <dbReference type="Proteomes" id="UP000030764"/>
    </source>
</evidence>
<organism evidence="1 2">
    <name type="scientific">Trichuris suis</name>
    <name type="common">pig whipworm</name>
    <dbReference type="NCBI Taxonomy" id="68888"/>
    <lineage>
        <taxon>Eukaryota</taxon>
        <taxon>Metazoa</taxon>
        <taxon>Ecdysozoa</taxon>
        <taxon>Nematoda</taxon>
        <taxon>Enoplea</taxon>
        <taxon>Dorylaimia</taxon>
        <taxon>Trichinellida</taxon>
        <taxon>Trichuridae</taxon>
        <taxon>Trichuris</taxon>
    </lineage>
</organism>
<protein>
    <submittedName>
        <fullName evidence="1">Uncharacterized protein</fullName>
    </submittedName>
</protein>
<keyword evidence="2" id="KW-1185">Reference proteome</keyword>
<gene>
    <name evidence="1" type="ORF">M513_02444</name>
</gene>
<sequence>MWLACDNEDAALQILNDDEIVTTVSKLHGGPDEEEESYDDEMLENVRLSHEKAYQCLEVALQWFEMQEDRQQADNSAEANFYNRFFQICVNYWYDIGDKVLHKINSYRETTDKSDHSDIRIFDYPKYPLQQLLRIIEFLA</sequence>
<reference evidence="1 2" key="1">
    <citation type="journal article" date="2014" name="Nat. Genet.">
        <title>Genome and transcriptome of the porcine whipworm Trichuris suis.</title>
        <authorList>
            <person name="Jex A.R."/>
            <person name="Nejsum P."/>
            <person name="Schwarz E.M."/>
            <person name="Hu L."/>
            <person name="Young N.D."/>
            <person name="Hall R.S."/>
            <person name="Korhonen P.K."/>
            <person name="Liao S."/>
            <person name="Thamsborg S."/>
            <person name="Xia J."/>
            <person name="Xu P."/>
            <person name="Wang S."/>
            <person name="Scheerlinck J.P."/>
            <person name="Hofmann A."/>
            <person name="Sternberg P.W."/>
            <person name="Wang J."/>
            <person name="Gasser R.B."/>
        </authorList>
    </citation>
    <scope>NUCLEOTIDE SEQUENCE [LARGE SCALE GENOMIC DNA]</scope>
    <source>
        <strain evidence="1">DCEP-RM93M</strain>
    </source>
</reference>
<name>A0A085MHS1_9BILA</name>
<accession>A0A085MHS1</accession>
<dbReference type="EMBL" id="KL363192">
    <property type="protein sequence ID" value="KFD56767.1"/>
    <property type="molecule type" value="Genomic_DNA"/>
</dbReference>
<evidence type="ECO:0000313" key="1">
    <source>
        <dbReference type="EMBL" id="KFD56767.1"/>
    </source>
</evidence>
<dbReference type="AlphaFoldDB" id="A0A085MHS1"/>
<dbReference type="Proteomes" id="UP000030764">
    <property type="component" value="Unassembled WGS sequence"/>
</dbReference>
<proteinExistence type="predicted"/>